<sequence length="173" mass="18847">MARVSRRSTSPLLDILCGAAGGALASWLMGYALRGTMKKLPWKMKREAQWKAFLQGEPSTVKTAVAVLRPLGIRLSARQRKRAGDVVHYGYGTVWGALYGALHRFLPRTGRRFGLGFGLGLFLFGDELLVPALKLGPTPRQTPAGTHLSALMAHLAYGGVTEGSYRILRRALT</sequence>
<gene>
    <name evidence="2" type="ORF">MEBOL_003119</name>
</gene>
<keyword evidence="1" id="KW-1133">Transmembrane helix</keyword>
<keyword evidence="1" id="KW-0472">Membrane</keyword>
<dbReference type="AlphaFoldDB" id="A0A250ICT5"/>
<dbReference type="OrthoDB" id="5517374at2"/>
<evidence type="ECO:0000256" key="1">
    <source>
        <dbReference type="SAM" id="Phobius"/>
    </source>
</evidence>
<reference evidence="2 3" key="1">
    <citation type="submission" date="2017-06" db="EMBL/GenBank/DDBJ databases">
        <authorList>
            <person name="Kim H.J."/>
            <person name="Triplett B.A."/>
        </authorList>
    </citation>
    <scope>NUCLEOTIDE SEQUENCE [LARGE SCALE GENOMIC DNA]</scope>
    <source>
        <strain evidence="2 3">DSM 14713</strain>
    </source>
</reference>
<evidence type="ECO:0008006" key="4">
    <source>
        <dbReference type="Google" id="ProtNLM"/>
    </source>
</evidence>
<proteinExistence type="predicted"/>
<name>A0A250ICT5_9BACT</name>
<evidence type="ECO:0000313" key="3">
    <source>
        <dbReference type="Proteomes" id="UP000217289"/>
    </source>
</evidence>
<feature type="transmembrane region" description="Helical" evidence="1">
    <location>
        <begin position="12"/>
        <end position="33"/>
    </location>
</feature>
<protein>
    <recommendedName>
        <fullName evidence="4">DUF1440 domain-containing protein</fullName>
    </recommendedName>
</protein>
<keyword evidence="1" id="KW-0812">Transmembrane</keyword>
<evidence type="ECO:0000313" key="2">
    <source>
        <dbReference type="EMBL" id="ATB29664.1"/>
    </source>
</evidence>
<dbReference type="EMBL" id="CP022163">
    <property type="protein sequence ID" value="ATB29664.1"/>
    <property type="molecule type" value="Genomic_DNA"/>
</dbReference>
<dbReference type="Proteomes" id="UP000217289">
    <property type="component" value="Chromosome"/>
</dbReference>
<organism evidence="2 3">
    <name type="scientific">Melittangium boletus DSM 14713</name>
    <dbReference type="NCBI Taxonomy" id="1294270"/>
    <lineage>
        <taxon>Bacteria</taxon>
        <taxon>Pseudomonadati</taxon>
        <taxon>Myxococcota</taxon>
        <taxon>Myxococcia</taxon>
        <taxon>Myxococcales</taxon>
        <taxon>Cystobacterineae</taxon>
        <taxon>Archangiaceae</taxon>
        <taxon>Melittangium</taxon>
    </lineage>
</organism>
<dbReference type="KEGG" id="mbd:MEBOL_003119"/>
<accession>A0A250ICT5</accession>
<keyword evidence="3" id="KW-1185">Reference proteome</keyword>
<dbReference type="RefSeq" id="WP_095978204.1">
    <property type="nucleotide sequence ID" value="NZ_CP022163.1"/>
</dbReference>